<dbReference type="Pfam" id="PF08335">
    <property type="entry name" value="GlnD_UR_UTase"/>
    <property type="match status" value="2"/>
</dbReference>
<protein>
    <recommendedName>
        <fullName evidence="7">Bifunctional glutamine synthetase adenylyltransferase/adenylyl-removing enzyme</fullName>
    </recommendedName>
    <alternativeName>
        <fullName evidence="7">ATP:glutamine synthetase adenylyltransferase</fullName>
    </alternativeName>
    <alternativeName>
        <fullName evidence="7">ATase</fullName>
    </alternativeName>
    <domain>
        <recommendedName>
            <fullName evidence="7">Glutamine synthetase adenylyl-L-tyrosine phosphorylase</fullName>
            <ecNumber evidence="7">2.7.7.89</ecNumber>
        </recommendedName>
        <alternativeName>
            <fullName evidence="7">Adenylyl removase</fullName>
            <shortName evidence="7">AR</shortName>
            <shortName evidence="7">AT-N</shortName>
        </alternativeName>
    </domain>
    <domain>
        <recommendedName>
            <fullName evidence="7">Glutamine synthetase adenylyl transferase</fullName>
            <ecNumber evidence="7">2.7.7.42</ecNumber>
        </recommendedName>
        <alternativeName>
            <fullName evidence="7">Adenylyl transferase</fullName>
            <shortName evidence="7">AT</shortName>
            <shortName evidence="7">AT-C</shortName>
        </alternativeName>
    </domain>
</protein>
<gene>
    <name evidence="7" type="primary">glnE</name>
    <name evidence="10" type="ORF">A9306_01130</name>
</gene>
<keyword evidence="2 7" id="KW-0548">Nucleotidyltransferase</keyword>
<dbReference type="RefSeq" id="WP_067338089.1">
    <property type="nucleotide sequence ID" value="NZ_LZNA01000056.1"/>
</dbReference>
<dbReference type="AlphaFoldDB" id="A0A1B8QBJ3"/>
<keyword evidence="3 7" id="KW-0547">Nucleotide-binding</keyword>
<dbReference type="FunFam" id="1.20.120.330:FF:000005">
    <property type="entry name" value="Bifunctional glutamine synthetase adenylyltransferase/adenylyl-removing enzyme"/>
    <property type="match status" value="1"/>
</dbReference>
<feature type="domain" description="Glutamate-ammonia ligase adenylyltransferase repeated" evidence="8">
    <location>
        <begin position="545"/>
        <end position="797"/>
    </location>
</feature>
<dbReference type="NCBIfam" id="NF008292">
    <property type="entry name" value="PRK11072.1"/>
    <property type="match status" value="1"/>
</dbReference>
<comment type="catalytic activity">
    <reaction evidence="7">
        <text>[glutamine synthetase]-L-tyrosine + ATP = [glutamine synthetase]-O(4)-(5'-adenylyl)-L-tyrosine + diphosphate</text>
        <dbReference type="Rhea" id="RHEA:18589"/>
        <dbReference type="Rhea" id="RHEA-COMP:10660"/>
        <dbReference type="Rhea" id="RHEA-COMP:10661"/>
        <dbReference type="ChEBI" id="CHEBI:30616"/>
        <dbReference type="ChEBI" id="CHEBI:33019"/>
        <dbReference type="ChEBI" id="CHEBI:46858"/>
        <dbReference type="ChEBI" id="CHEBI:83624"/>
        <dbReference type="EC" id="2.7.7.42"/>
    </reaction>
</comment>
<keyword evidence="4 7" id="KW-0067">ATP-binding</keyword>
<dbReference type="PANTHER" id="PTHR30621:SF0">
    <property type="entry name" value="BIFUNCTIONAL GLUTAMINE SYNTHETASE ADENYLYLTRANSFERASE_ADENYLYL-REMOVING ENZYME"/>
    <property type="match status" value="1"/>
</dbReference>
<keyword evidence="5 7" id="KW-0460">Magnesium</keyword>
<keyword evidence="6 7" id="KW-0511">Multifunctional enzyme</keyword>
<dbReference type="FunFam" id="3.30.460.10:FF:000009">
    <property type="entry name" value="Bifunctional glutamine synthetase adenylyltransferase/adenylyl-removing enzyme"/>
    <property type="match status" value="1"/>
</dbReference>
<dbReference type="GO" id="GO:0047388">
    <property type="term" value="F:[glutamine synthetase]-adenylyl-L-tyrosine phosphorylase activity"/>
    <property type="evidence" value="ECO:0007669"/>
    <property type="project" value="UniProtKB-EC"/>
</dbReference>
<proteinExistence type="inferred from homology"/>
<evidence type="ECO:0000259" key="8">
    <source>
        <dbReference type="Pfam" id="PF03710"/>
    </source>
</evidence>
<keyword evidence="1 7" id="KW-0808">Transferase</keyword>
<feature type="region of interest" description="Adenylyl transferase" evidence="7">
    <location>
        <begin position="451"/>
        <end position="947"/>
    </location>
</feature>
<evidence type="ECO:0000256" key="3">
    <source>
        <dbReference type="ARBA" id="ARBA00022741"/>
    </source>
</evidence>
<evidence type="ECO:0000256" key="7">
    <source>
        <dbReference type="HAMAP-Rule" id="MF_00802"/>
    </source>
</evidence>
<evidence type="ECO:0000256" key="5">
    <source>
        <dbReference type="ARBA" id="ARBA00022842"/>
    </source>
</evidence>
<name>A0A1B8QBJ3_9GAMM</name>
<keyword evidence="11" id="KW-1185">Reference proteome</keyword>
<evidence type="ECO:0000256" key="6">
    <source>
        <dbReference type="ARBA" id="ARBA00023268"/>
    </source>
</evidence>
<dbReference type="InterPro" id="IPR023057">
    <property type="entry name" value="GlnE"/>
</dbReference>
<feature type="domain" description="Glutamate-ammonia ligase adenylyltransferase repeated" evidence="8">
    <location>
        <begin position="21"/>
        <end position="269"/>
    </location>
</feature>
<feature type="region of interest" description="Adenylyl removase" evidence="7">
    <location>
        <begin position="1"/>
        <end position="441"/>
    </location>
</feature>
<dbReference type="GO" id="GO:0000287">
    <property type="term" value="F:magnesium ion binding"/>
    <property type="evidence" value="ECO:0007669"/>
    <property type="project" value="UniProtKB-UniRule"/>
</dbReference>
<feature type="domain" description="PII-uridylyltransferase/Glutamine-synthetase adenylyltransferase" evidence="9">
    <location>
        <begin position="820"/>
        <end position="914"/>
    </location>
</feature>
<dbReference type="Pfam" id="PF03710">
    <property type="entry name" value="GlnE"/>
    <property type="match status" value="2"/>
</dbReference>
<feature type="domain" description="PII-uridylyltransferase/Glutamine-synthetase adenylyltransferase" evidence="9">
    <location>
        <begin position="299"/>
        <end position="436"/>
    </location>
</feature>
<dbReference type="InterPro" id="IPR005190">
    <property type="entry name" value="GlnE_rpt_dom"/>
</dbReference>
<evidence type="ECO:0000313" key="11">
    <source>
        <dbReference type="Proteomes" id="UP000092616"/>
    </source>
</evidence>
<comment type="similarity">
    <text evidence="7">Belongs to the GlnE family.</text>
</comment>
<evidence type="ECO:0000256" key="1">
    <source>
        <dbReference type="ARBA" id="ARBA00022679"/>
    </source>
</evidence>
<dbReference type="GO" id="GO:0005524">
    <property type="term" value="F:ATP binding"/>
    <property type="evidence" value="ECO:0007669"/>
    <property type="project" value="UniProtKB-UniRule"/>
</dbReference>
<comment type="function">
    <text evidence="7">Involved in the regulation of glutamine synthetase GlnA, a key enzyme in the process to assimilate ammonia. When cellular nitrogen levels are high, the C-terminal adenylyl transferase (AT) inactivates GlnA by covalent transfer of an adenylyl group from ATP to specific tyrosine residue of GlnA, thus reducing its activity. Conversely, when nitrogen levels are low, the N-terminal adenylyl removase (AR) activates GlnA by removing the adenylyl group by phosphorolysis, increasing its activity. The regulatory region of GlnE binds the signal transduction protein PII (GlnB) which indicates the nitrogen status of the cell.</text>
</comment>
<dbReference type="Gene3D" id="1.20.120.330">
    <property type="entry name" value="Nucleotidyltransferases domain 2"/>
    <property type="match status" value="2"/>
</dbReference>
<reference evidence="10 11" key="1">
    <citation type="submission" date="2016-06" db="EMBL/GenBank/DDBJ databases">
        <title>Draft genome of Moraxella atlantae CCUG 59586.</title>
        <authorList>
            <person name="Salva-Serra F."/>
            <person name="Engstrom-Jakobsson H."/>
            <person name="Thorell K."/>
            <person name="Gonzales-Siles L."/>
            <person name="Karlsson R."/>
            <person name="Boulund F."/>
            <person name="Engstrand L."/>
            <person name="Kristiansson E."/>
            <person name="Moore E."/>
        </authorList>
    </citation>
    <scope>NUCLEOTIDE SEQUENCE [LARGE SCALE GENOMIC DNA]</scope>
    <source>
        <strain evidence="10 11">CCUG 59586</strain>
    </source>
</reference>
<sequence length="947" mass="106301">MTNVLATKPTDNVTNSPTAGQLARLELASPFAWRLWQRQTDTVRAFLARFALGQGLDTAVFAALIAEFTQADDTAQDEQAAVMHGLRTLRNLLMLRWIWQDASGIIRLEDLTAELSEFADACLNFAKRHVYQVLQRRYGTPQFDDAKNRPCADDLAVIAMGKLGGHELNLSSDIDLVFVHQRQGETNGERSLGQKSIDTKKFMQRWGQGIIDLLATPTEAGIVFRVDMRLRPWGEGSELAIHLSALEKYFAQHGRAWERFAWLKARLVTPVAFAEPLDELIRRFVFRYYVDYSAFAALRSMKSLIQNQVASRQDVDNIKLGAGGIRDIEFIVQAIQLIYGGRVSELGVKNCLQALDALCEFDYLDAKTASELAAAYRFLRRVEHAIQALYDEQTQRLPTDFATRERLARALNYPDWRAFMTELDAVRAQVKVPFERMVIDRSAIAKMPQIHHAKNQTTLSTRLTSENIARLDAFWHSSQVAKLDDESRRRLNSAYPVLVHALLSPNLDDTALNLALPRLLDLLEAISRRSIYLIMLAENPNATGKLMPMLAASPWIARELASHPVLLDSFLREQYRHLPDKPELADILRQQLLRVEPDDDEGVLNALRFFKNTQVLAVAASDILAERPLMKVSDSLTYIAEVVLQATLQLAFADLVKKHGYPISAHGTPVSEQAMGIAIIGYGKLGGLELSYSSDLDLVFIHDIDEGALTTGDKPISGMRFAMRLTQKIMNYLITQTRDGRAYEIDMRLRPSGQAGMLVVSTHAFLLYQSQKAWAWEHQALVRARSVAGDVSVCQTFADIRKQVLAMPRALADVRAEVAAMRRKMHEHLASPTRAAQAGQFHLKQDFGGLVDIEFMAQFAVLAHAHAYPELAVWSDNVRIFEALASTGLVEAATCTRLTEAYLHVRAAMHRLALAGQPPIVAAADWQDLRTFVESVWQAWIGERERI</sequence>
<comment type="cofactor">
    <cofactor evidence="7">
        <name>Mg(2+)</name>
        <dbReference type="ChEBI" id="CHEBI:18420"/>
    </cofactor>
</comment>
<dbReference type="SUPFAM" id="SSF81593">
    <property type="entry name" value="Nucleotidyltransferase substrate binding subunit/domain"/>
    <property type="match status" value="2"/>
</dbReference>
<comment type="catalytic activity">
    <reaction evidence="7">
        <text>[glutamine synthetase]-O(4)-(5'-adenylyl)-L-tyrosine + phosphate = [glutamine synthetase]-L-tyrosine + ADP</text>
        <dbReference type="Rhea" id="RHEA:43716"/>
        <dbReference type="Rhea" id="RHEA-COMP:10660"/>
        <dbReference type="Rhea" id="RHEA-COMP:10661"/>
        <dbReference type="ChEBI" id="CHEBI:43474"/>
        <dbReference type="ChEBI" id="CHEBI:46858"/>
        <dbReference type="ChEBI" id="CHEBI:83624"/>
        <dbReference type="ChEBI" id="CHEBI:456216"/>
        <dbReference type="EC" id="2.7.7.89"/>
    </reaction>
</comment>
<evidence type="ECO:0000259" key="9">
    <source>
        <dbReference type="Pfam" id="PF08335"/>
    </source>
</evidence>
<dbReference type="GO" id="GO:0005829">
    <property type="term" value="C:cytosol"/>
    <property type="evidence" value="ECO:0007669"/>
    <property type="project" value="TreeGrafter"/>
</dbReference>
<dbReference type="CDD" id="cd05401">
    <property type="entry name" value="NT_GlnE_GlnD_like"/>
    <property type="match status" value="2"/>
</dbReference>
<dbReference type="SUPFAM" id="SSF81301">
    <property type="entry name" value="Nucleotidyltransferase"/>
    <property type="match status" value="2"/>
</dbReference>
<dbReference type="HAMAP" id="MF_00802">
    <property type="entry name" value="GlnE"/>
    <property type="match status" value="1"/>
</dbReference>
<evidence type="ECO:0000256" key="4">
    <source>
        <dbReference type="ARBA" id="ARBA00022840"/>
    </source>
</evidence>
<evidence type="ECO:0000313" key="10">
    <source>
        <dbReference type="EMBL" id="OBX77079.1"/>
    </source>
</evidence>
<dbReference type="EMBL" id="LZNA01000056">
    <property type="protein sequence ID" value="OBX77079.1"/>
    <property type="molecule type" value="Genomic_DNA"/>
</dbReference>
<comment type="caution">
    <text evidence="10">The sequence shown here is derived from an EMBL/GenBank/DDBJ whole genome shotgun (WGS) entry which is preliminary data.</text>
</comment>
<dbReference type="GO" id="GO:0000820">
    <property type="term" value="P:regulation of glutamine family amino acid metabolic process"/>
    <property type="evidence" value="ECO:0007669"/>
    <property type="project" value="UniProtKB-UniRule"/>
</dbReference>
<dbReference type="Gene3D" id="3.30.460.10">
    <property type="entry name" value="Beta Polymerase, domain 2"/>
    <property type="match status" value="2"/>
</dbReference>
<dbReference type="EC" id="2.7.7.42" evidence="7"/>
<dbReference type="InterPro" id="IPR043519">
    <property type="entry name" value="NT_sf"/>
</dbReference>
<dbReference type="EC" id="2.7.7.89" evidence="7"/>
<dbReference type="Proteomes" id="UP000092616">
    <property type="component" value="Unassembled WGS sequence"/>
</dbReference>
<dbReference type="PANTHER" id="PTHR30621">
    <property type="entry name" value="GLUTAMINE SYNTHETASE ADENYLYLTRANSFERASE"/>
    <property type="match status" value="1"/>
</dbReference>
<dbReference type="Gene3D" id="1.20.120.1510">
    <property type="match status" value="1"/>
</dbReference>
<dbReference type="InterPro" id="IPR013546">
    <property type="entry name" value="PII_UdlTrfase/GS_AdlTrfase"/>
</dbReference>
<evidence type="ECO:0000256" key="2">
    <source>
        <dbReference type="ARBA" id="ARBA00022695"/>
    </source>
</evidence>
<dbReference type="GO" id="GO:0008882">
    <property type="term" value="F:[glutamate-ammonia-ligase] adenylyltransferase activity"/>
    <property type="evidence" value="ECO:0007669"/>
    <property type="project" value="UniProtKB-UniRule"/>
</dbReference>
<accession>A0A1B8QBJ3</accession>
<organism evidence="10 11">
    <name type="scientific">Faucicola atlantae</name>
    <dbReference type="NCBI Taxonomy" id="34059"/>
    <lineage>
        <taxon>Bacteria</taxon>
        <taxon>Pseudomonadati</taxon>
        <taxon>Pseudomonadota</taxon>
        <taxon>Gammaproteobacteria</taxon>
        <taxon>Moraxellales</taxon>
        <taxon>Moraxellaceae</taxon>
        <taxon>Faucicola</taxon>
    </lineage>
</organism>